<keyword evidence="6 8" id="KW-0472">Membrane</keyword>
<feature type="domain" description="LcnD-like barrel-sandwich hybrid" evidence="9">
    <location>
        <begin position="70"/>
        <end position="309"/>
    </location>
</feature>
<dbReference type="Proteomes" id="UP000596739">
    <property type="component" value="Unassembled WGS sequence"/>
</dbReference>
<dbReference type="EMBL" id="JAENHN010000051">
    <property type="protein sequence ID" value="MBK1812694.1"/>
    <property type="molecule type" value="Genomic_DNA"/>
</dbReference>
<dbReference type="PANTHER" id="PTHR30386">
    <property type="entry name" value="MEMBRANE FUSION SUBUNIT OF EMRAB-TOLC MULTIDRUG EFFLUX PUMP"/>
    <property type="match status" value="1"/>
</dbReference>
<keyword evidence="7" id="KW-0175">Coiled coil</keyword>
<evidence type="ECO:0000259" key="9">
    <source>
        <dbReference type="Pfam" id="PF25935"/>
    </source>
</evidence>
<comment type="caution">
    <text evidence="11">The sequence shown here is derived from an EMBL/GenBank/DDBJ whole genome shotgun (WGS) entry which is preliminary data.</text>
</comment>
<dbReference type="InterPro" id="IPR058786">
    <property type="entry name" value="BSH_LcnD"/>
</dbReference>
<feature type="coiled-coil region" evidence="7">
    <location>
        <begin position="168"/>
        <end position="279"/>
    </location>
</feature>
<dbReference type="PANTHER" id="PTHR30386:SF26">
    <property type="entry name" value="TRANSPORT PROTEIN COMB"/>
    <property type="match status" value="1"/>
</dbReference>
<organism evidence="11 12">
    <name type="scientific">Clostridium yunnanense</name>
    <dbReference type="NCBI Taxonomy" id="2800325"/>
    <lineage>
        <taxon>Bacteria</taxon>
        <taxon>Bacillati</taxon>
        <taxon>Bacillota</taxon>
        <taxon>Clostridia</taxon>
        <taxon>Eubacteriales</taxon>
        <taxon>Clostridiaceae</taxon>
        <taxon>Clostridium</taxon>
    </lineage>
</organism>
<evidence type="ECO:0000256" key="8">
    <source>
        <dbReference type="SAM" id="Phobius"/>
    </source>
</evidence>
<keyword evidence="5 8" id="KW-1133">Transmembrane helix</keyword>
<accession>A0ABS1ETH6</accession>
<proteinExistence type="inferred from homology"/>
<evidence type="ECO:0000313" key="12">
    <source>
        <dbReference type="Proteomes" id="UP000596739"/>
    </source>
</evidence>
<evidence type="ECO:0000256" key="5">
    <source>
        <dbReference type="ARBA" id="ARBA00022989"/>
    </source>
</evidence>
<sequence>MKKIFKNRKNLDYEFMPDVIEIIETPPSPLGSFFIIIVGIIFTIIFLWTYYVKVDKIVEAGGKVIPEGNVKIVQSTAIGKISKINVNEGQKVKQGDIIVNLDSTDNSIQISKLENDLVNDRIELSIIKNDLDGKWLDDGIDLSKASDEIKKYYDDYKNNKKSLSERDIQNGNKQIEKINKQISDEQSKLAELKAKVDSVQNNPDAKLDLIYAQNEYNNQFKKIEGLKDSLKDAKESVDTANKQRKDQTLSEVISKEKQIKELEYQLKVLENQKTNSQILAPVDGYISTLNYNTVGSSIMPDKPIATVVPENTKMIIEAFVQNKDIGKVRVGQQVILKMEPYPYQSFGVVNGEISQISSNSYEDKSLGNVYKINITLKEQSIKSEGKEFKLFPGMNAQVDINVGKRRIIEYFLDPFKKAIDETFSG</sequence>
<gene>
    <name evidence="11" type="ORF">JHL18_18910</name>
</gene>
<evidence type="ECO:0000256" key="7">
    <source>
        <dbReference type="SAM" id="Coils"/>
    </source>
</evidence>
<dbReference type="InterPro" id="IPR006144">
    <property type="entry name" value="Secretion_HlyD_CS"/>
</dbReference>
<keyword evidence="12" id="KW-1185">Reference proteome</keyword>
<dbReference type="InterPro" id="IPR050739">
    <property type="entry name" value="MFP"/>
</dbReference>
<protein>
    <submittedName>
        <fullName evidence="11">HlyD family efflux transporter periplasmic adaptor subunit</fullName>
    </submittedName>
</protein>
<dbReference type="Gene3D" id="2.40.30.170">
    <property type="match status" value="1"/>
</dbReference>
<keyword evidence="3" id="KW-0813">Transport</keyword>
<dbReference type="InterPro" id="IPR058982">
    <property type="entry name" value="Beta-barrel_AprE"/>
</dbReference>
<evidence type="ECO:0000256" key="2">
    <source>
        <dbReference type="ARBA" id="ARBA00009477"/>
    </source>
</evidence>
<comment type="similarity">
    <text evidence="2">Belongs to the membrane fusion protein (MFP) (TC 8.A.1) family.</text>
</comment>
<dbReference type="Pfam" id="PF25935">
    <property type="entry name" value="BSH_LcnD"/>
    <property type="match status" value="1"/>
</dbReference>
<feature type="transmembrane region" description="Helical" evidence="8">
    <location>
        <begin position="30"/>
        <end position="51"/>
    </location>
</feature>
<evidence type="ECO:0000256" key="4">
    <source>
        <dbReference type="ARBA" id="ARBA00022692"/>
    </source>
</evidence>
<evidence type="ECO:0000256" key="1">
    <source>
        <dbReference type="ARBA" id="ARBA00004167"/>
    </source>
</evidence>
<evidence type="ECO:0000259" key="10">
    <source>
        <dbReference type="Pfam" id="PF26002"/>
    </source>
</evidence>
<dbReference type="PRINTS" id="PR01490">
    <property type="entry name" value="RTXTOXIND"/>
</dbReference>
<evidence type="ECO:0000313" key="11">
    <source>
        <dbReference type="EMBL" id="MBK1812694.1"/>
    </source>
</evidence>
<name>A0ABS1ETH6_9CLOT</name>
<dbReference type="PROSITE" id="PS00543">
    <property type="entry name" value="HLYD_FAMILY"/>
    <property type="match status" value="1"/>
</dbReference>
<dbReference type="Gene3D" id="2.40.50.100">
    <property type="match status" value="1"/>
</dbReference>
<keyword evidence="4 8" id="KW-0812">Transmembrane</keyword>
<comment type="subcellular location">
    <subcellularLocation>
        <location evidence="1">Membrane</location>
        <topology evidence="1">Single-pass membrane protein</topology>
    </subcellularLocation>
</comment>
<dbReference type="Pfam" id="PF26002">
    <property type="entry name" value="Beta-barrel_AprE"/>
    <property type="match status" value="1"/>
</dbReference>
<evidence type="ECO:0000256" key="3">
    <source>
        <dbReference type="ARBA" id="ARBA00022448"/>
    </source>
</evidence>
<feature type="domain" description="AprE-like beta-barrel" evidence="10">
    <location>
        <begin position="314"/>
        <end position="402"/>
    </location>
</feature>
<dbReference type="RefSeq" id="WP_200272146.1">
    <property type="nucleotide sequence ID" value="NZ_JAENHN010000051.1"/>
</dbReference>
<reference evidence="12" key="1">
    <citation type="submission" date="2021-01" db="EMBL/GenBank/DDBJ databases">
        <title>Genome public.</title>
        <authorList>
            <person name="Liu C."/>
            <person name="Sun Q."/>
        </authorList>
    </citation>
    <scope>NUCLEOTIDE SEQUENCE [LARGE SCALE GENOMIC DNA]</scope>
    <source>
        <strain evidence="12">YIM B02505</strain>
    </source>
</reference>
<evidence type="ECO:0000256" key="6">
    <source>
        <dbReference type="ARBA" id="ARBA00023136"/>
    </source>
</evidence>